<dbReference type="HOGENOM" id="CLU_1901473_0_0_1"/>
<dbReference type="Proteomes" id="UP000030746">
    <property type="component" value="Unassembled WGS sequence"/>
</dbReference>
<evidence type="ECO:0000313" key="2">
    <source>
        <dbReference type="EMBL" id="ESO89128.1"/>
    </source>
</evidence>
<feature type="region of interest" description="Disordered" evidence="1">
    <location>
        <begin position="1"/>
        <end position="49"/>
    </location>
</feature>
<protein>
    <submittedName>
        <fullName evidence="2">Uncharacterized protein</fullName>
    </submittedName>
</protein>
<organism evidence="2 3">
    <name type="scientific">Lottia gigantea</name>
    <name type="common">Giant owl limpet</name>
    <dbReference type="NCBI Taxonomy" id="225164"/>
    <lineage>
        <taxon>Eukaryota</taxon>
        <taxon>Metazoa</taxon>
        <taxon>Spiralia</taxon>
        <taxon>Lophotrochozoa</taxon>
        <taxon>Mollusca</taxon>
        <taxon>Gastropoda</taxon>
        <taxon>Patellogastropoda</taxon>
        <taxon>Lottioidea</taxon>
        <taxon>Lottiidae</taxon>
        <taxon>Lottia</taxon>
    </lineage>
</organism>
<dbReference type="CTD" id="20236241"/>
<feature type="region of interest" description="Disordered" evidence="1">
    <location>
        <begin position="67"/>
        <end position="134"/>
    </location>
</feature>
<dbReference type="OrthoDB" id="10566802at2759"/>
<feature type="compositionally biased region" description="Basic and acidic residues" evidence="1">
    <location>
        <begin position="1"/>
        <end position="14"/>
    </location>
</feature>
<name>V3ZDD9_LOTGI</name>
<dbReference type="GeneID" id="20236241"/>
<reference evidence="2 3" key="1">
    <citation type="journal article" date="2013" name="Nature">
        <title>Insights into bilaterian evolution from three spiralian genomes.</title>
        <authorList>
            <person name="Simakov O."/>
            <person name="Marletaz F."/>
            <person name="Cho S.J."/>
            <person name="Edsinger-Gonzales E."/>
            <person name="Havlak P."/>
            <person name="Hellsten U."/>
            <person name="Kuo D.H."/>
            <person name="Larsson T."/>
            <person name="Lv J."/>
            <person name="Arendt D."/>
            <person name="Savage R."/>
            <person name="Osoegawa K."/>
            <person name="de Jong P."/>
            <person name="Grimwood J."/>
            <person name="Chapman J.A."/>
            <person name="Shapiro H."/>
            <person name="Aerts A."/>
            <person name="Otillar R.P."/>
            <person name="Terry A.Y."/>
            <person name="Boore J.L."/>
            <person name="Grigoriev I.V."/>
            <person name="Lindberg D.R."/>
            <person name="Seaver E.C."/>
            <person name="Weisblat D.A."/>
            <person name="Putnam N.H."/>
            <person name="Rokhsar D.S."/>
        </authorList>
    </citation>
    <scope>NUCLEOTIDE SEQUENCE [LARGE SCALE GENOMIC DNA]</scope>
</reference>
<evidence type="ECO:0000256" key="1">
    <source>
        <dbReference type="SAM" id="MobiDB-lite"/>
    </source>
</evidence>
<dbReference type="EMBL" id="KB202619">
    <property type="protein sequence ID" value="ESO89128.1"/>
    <property type="molecule type" value="Genomic_DNA"/>
</dbReference>
<proteinExistence type="predicted"/>
<feature type="non-terminal residue" evidence="2">
    <location>
        <position position="1"/>
    </location>
</feature>
<dbReference type="AlphaFoldDB" id="V3ZDD9"/>
<accession>V3ZDD9</accession>
<feature type="compositionally biased region" description="Polar residues" evidence="1">
    <location>
        <begin position="70"/>
        <end position="79"/>
    </location>
</feature>
<sequence length="134" mass="13944">GGRGAEETERDRKMSSTARALQGTPGAIGRMRGEPMGITPSGQMSADFNNMRGLSSRLKERLPARLSLATKGSGSQEGVTESRVSERLATPSSGGRLSMKGSGLPVPIGSSADGSKLRRVAGEGRGLSTKQRQT</sequence>
<dbReference type="KEGG" id="lgi:LOTGIDRAFT_154211"/>
<evidence type="ECO:0000313" key="3">
    <source>
        <dbReference type="Proteomes" id="UP000030746"/>
    </source>
</evidence>
<gene>
    <name evidence="2" type="ORF">LOTGIDRAFT_154211</name>
</gene>
<dbReference type="RefSeq" id="XP_009060169.1">
    <property type="nucleotide sequence ID" value="XM_009061921.1"/>
</dbReference>
<keyword evidence="3" id="KW-1185">Reference proteome</keyword>